<comment type="caution">
    <text evidence="11">The sequence shown here is derived from an EMBL/GenBank/DDBJ whole genome shotgun (WGS) entry which is preliminary data.</text>
</comment>
<accession>A0A7Y9LE37</accession>
<keyword evidence="5" id="KW-0762">Sugar transport</keyword>
<evidence type="ECO:0000313" key="12">
    <source>
        <dbReference type="Proteomes" id="UP000569914"/>
    </source>
</evidence>
<feature type="transmembrane region" description="Helical" evidence="9">
    <location>
        <begin position="284"/>
        <end position="302"/>
    </location>
</feature>
<dbReference type="InterPro" id="IPR020846">
    <property type="entry name" value="MFS_dom"/>
</dbReference>
<dbReference type="SUPFAM" id="SSF103473">
    <property type="entry name" value="MFS general substrate transporter"/>
    <property type="match status" value="1"/>
</dbReference>
<feature type="transmembrane region" description="Helical" evidence="9">
    <location>
        <begin position="49"/>
        <end position="70"/>
    </location>
</feature>
<gene>
    <name evidence="11" type="ORF">BKA15_003975</name>
</gene>
<organism evidence="11 12">
    <name type="scientific">Microlunatus parietis</name>
    <dbReference type="NCBI Taxonomy" id="682979"/>
    <lineage>
        <taxon>Bacteria</taxon>
        <taxon>Bacillati</taxon>
        <taxon>Actinomycetota</taxon>
        <taxon>Actinomycetes</taxon>
        <taxon>Propionibacteriales</taxon>
        <taxon>Propionibacteriaceae</taxon>
        <taxon>Microlunatus</taxon>
    </lineage>
</organism>
<feature type="transmembrane region" description="Helical" evidence="9">
    <location>
        <begin position="308"/>
        <end position="330"/>
    </location>
</feature>
<dbReference type="EMBL" id="JACCBU010000001">
    <property type="protein sequence ID" value="NYE72646.1"/>
    <property type="molecule type" value="Genomic_DNA"/>
</dbReference>
<keyword evidence="6 9" id="KW-0812">Transmembrane</keyword>
<evidence type="ECO:0000256" key="6">
    <source>
        <dbReference type="ARBA" id="ARBA00022692"/>
    </source>
</evidence>
<reference evidence="11 12" key="1">
    <citation type="submission" date="2020-07" db="EMBL/GenBank/DDBJ databases">
        <title>Sequencing the genomes of 1000 actinobacteria strains.</title>
        <authorList>
            <person name="Klenk H.-P."/>
        </authorList>
    </citation>
    <scope>NUCLEOTIDE SEQUENCE [LARGE SCALE GENOMIC DNA]</scope>
    <source>
        <strain evidence="11 12">DSM 22083</strain>
    </source>
</reference>
<feature type="transmembrane region" description="Helical" evidence="9">
    <location>
        <begin position="104"/>
        <end position="126"/>
    </location>
</feature>
<dbReference type="InterPro" id="IPR036259">
    <property type="entry name" value="MFS_trans_sf"/>
</dbReference>
<sequence length="398" mass="41787">MQAGDSAIGVIARSRFLRAAVIALFCSGLGVSSVTPQLTLFLVEELHASLPVAGLYYLTNLAAPVAGYLVGRRSDRSTDRLAMFRVCAVVGAAGWVVIGLAQAIWVPFVISILALSIGGAAMGQLFAACRDELSRHPTTVDNQVIALVRMAFTAGWVLGPVLGSWYGSVAGLRPMVFATAALVLLQILPLGRQRVPRFHRPGDPGPAPDPGGRRMLPLLIFMAMIVLAMAGDTMKFGYLPIYMEQQLQLSPLLRGAVIGVQPLLEFALMPLAARLADRFGALRVLPVGVAFGVTGNLTFAFSSDAVGLFAGQLQIALLWACIGALGVTIAQDLYPERVATASGLFMSTIPVAGAVGGLIGGIAVGTFGLPRVYLLPAGLTLIGCVGLVVLDRALRRRT</sequence>
<evidence type="ECO:0000256" key="3">
    <source>
        <dbReference type="ARBA" id="ARBA00022448"/>
    </source>
</evidence>
<dbReference type="GO" id="GO:0022857">
    <property type="term" value="F:transmembrane transporter activity"/>
    <property type="evidence" value="ECO:0007669"/>
    <property type="project" value="InterPro"/>
</dbReference>
<evidence type="ECO:0000256" key="9">
    <source>
        <dbReference type="SAM" id="Phobius"/>
    </source>
</evidence>
<keyword evidence="4" id="KW-1003">Cell membrane</keyword>
<comment type="subcellular location">
    <subcellularLocation>
        <location evidence="1">Cell membrane</location>
        <topology evidence="1">Multi-pass membrane protein</topology>
    </subcellularLocation>
</comment>
<dbReference type="Pfam" id="PF07690">
    <property type="entry name" value="MFS_1"/>
    <property type="match status" value="2"/>
</dbReference>
<evidence type="ECO:0000256" key="8">
    <source>
        <dbReference type="ARBA" id="ARBA00023136"/>
    </source>
</evidence>
<proteinExistence type="inferred from homology"/>
<evidence type="ECO:0000256" key="2">
    <source>
        <dbReference type="ARBA" id="ARBA00006523"/>
    </source>
</evidence>
<feature type="transmembrane region" description="Helical" evidence="9">
    <location>
        <begin position="21"/>
        <end position="43"/>
    </location>
</feature>
<dbReference type="Proteomes" id="UP000569914">
    <property type="component" value="Unassembled WGS sequence"/>
</dbReference>
<comment type="similarity">
    <text evidence="2">Belongs to the major facilitator superfamily. Set transporter family.</text>
</comment>
<keyword evidence="7 9" id="KW-1133">Transmembrane helix</keyword>
<feature type="transmembrane region" description="Helical" evidence="9">
    <location>
        <begin position="212"/>
        <end position="231"/>
    </location>
</feature>
<evidence type="ECO:0000256" key="7">
    <source>
        <dbReference type="ARBA" id="ARBA00022989"/>
    </source>
</evidence>
<evidence type="ECO:0000256" key="1">
    <source>
        <dbReference type="ARBA" id="ARBA00004651"/>
    </source>
</evidence>
<keyword evidence="8 9" id="KW-0472">Membrane</keyword>
<protein>
    <submittedName>
        <fullName evidence="11">SET family sugar efflux transporter-like MFS transporter</fullName>
    </submittedName>
</protein>
<feature type="transmembrane region" description="Helical" evidence="9">
    <location>
        <begin position="82"/>
        <end position="98"/>
    </location>
</feature>
<dbReference type="Gene3D" id="1.20.1250.20">
    <property type="entry name" value="MFS general substrate transporter like domains"/>
    <property type="match status" value="2"/>
</dbReference>
<dbReference type="AlphaFoldDB" id="A0A7Y9LE37"/>
<feature type="transmembrane region" description="Helical" evidence="9">
    <location>
        <begin position="373"/>
        <end position="390"/>
    </location>
</feature>
<dbReference type="PANTHER" id="PTHR23535:SF2">
    <property type="entry name" value="SUGAR EFFLUX TRANSPORTER A-RELATED"/>
    <property type="match status" value="1"/>
</dbReference>
<evidence type="ECO:0000256" key="5">
    <source>
        <dbReference type="ARBA" id="ARBA00022597"/>
    </source>
</evidence>
<evidence type="ECO:0000313" key="11">
    <source>
        <dbReference type="EMBL" id="NYE72646.1"/>
    </source>
</evidence>
<dbReference type="PANTHER" id="PTHR23535">
    <property type="entry name" value="SUGAR EFFLUX TRANSPORTER A-RELATED"/>
    <property type="match status" value="1"/>
</dbReference>
<feature type="transmembrane region" description="Helical" evidence="9">
    <location>
        <begin position="146"/>
        <end position="166"/>
    </location>
</feature>
<keyword evidence="3" id="KW-0813">Transport</keyword>
<keyword evidence="12" id="KW-1185">Reference proteome</keyword>
<feature type="transmembrane region" description="Helical" evidence="9">
    <location>
        <begin position="342"/>
        <end position="367"/>
    </location>
</feature>
<evidence type="ECO:0000259" key="10">
    <source>
        <dbReference type="PROSITE" id="PS50850"/>
    </source>
</evidence>
<dbReference type="InterPro" id="IPR011701">
    <property type="entry name" value="MFS"/>
</dbReference>
<name>A0A7Y9LE37_9ACTN</name>
<dbReference type="PROSITE" id="PS50850">
    <property type="entry name" value="MFS"/>
    <property type="match status" value="1"/>
</dbReference>
<evidence type="ECO:0000256" key="4">
    <source>
        <dbReference type="ARBA" id="ARBA00022475"/>
    </source>
</evidence>
<dbReference type="GO" id="GO:0005886">
    <property type="term" value="C:plasma membrane"/>
    <property type="evidence" value="ECO:0007669"/>
    <property type="project" value="UniProtKB-SubCell"/>
</dbReference>
<feature type="domain" description="Major facilitator superfamily (MFS) profile" evidence="10">
    <location>
        <begin position="16"/>
        <end position="395"/>
    </location>
</feature>